<keyword evidence="3" id="KW-0813">Transport</keyword>
<feature type="transmembrane region" description="Helical" evidence="11">
    <location>
        <begin position="739"/>
        <end position="768"/>
    </location>
</feature>
<feature type="transmembrane region" description="Helical" evidence="11">
    <location>
        <begin position="74"/>
        <end position="94"/>
    </location>
</feature>
<evidence type="ECO:0000313" key="14">
    <source>
        <dbReference type="Proteomes" id="UP000078561"/>
    </source>
</evidence>
<dbReference type="PANTHER" id="PTHR22950:SF458">
    <property type="entry name" value="SODIUM-COUPLED NEUTRAL AMINO ACID TRANSPORTER 11-RELATED"/>
    <property type="match status" value="1"/>
</dbReference>
<reference evidence="13" key="1">
    <citation type="submission" date="2016-04" db="EMBL/GenBank/DDBJ databases">
        <authorList>
            <person name="Evans L.H."/>
            <person name="Alamgir A."/>
            <person name="Owens N."/>
            <person name="Weber N.D."/>
            <person name="Virtaneva K."/>
            <person name="Barbian K."/>
            <person name="Babar A."/>
            <person name="Rosenke K."/>
        </authorList>
    </citation>
    <scope>NUCLEOTIDE SEQUENCE [LARGE SCALE GENOMIC DNA]</scope>
    <source>
        <strain evidence="13">CBS 101.48</strain>
    </source>
</reference>
<proteinExistence type="inferred from homology"/>
<keyword evidence="9 11" id="KW-0472">Membrane</keyword>
<feature type="compositionally biased region" description="Basic and acidic residues" evidence="10">
    <location>
        <begin position="988"/>
        <end position="1005"/>
    </location>
</feature>
<feature type="region of interest" description="Disordered" evidence="10">
    <location>
        <begin position="988"/>
        <end position="1030"/>
    </location>
</feature>
<feature type="transmembrane region" description="Helical" evidence="11">
    <location>
        <begin position="829"/>
        <end position="858"/>
    </location>
</feature>
<evidence type="ECO:0000256" key="4">
    <source>
        <dbReference type="ARBA" id="ARBA00022692"/>
    </source>
</evidence>
<gene>
    <name evidence="13" type="primary">ABSGL_00642.1 scaffold 832</name>
</gene>
<evidence type="ECO:0000256" key="1">
    <source>
        <dbReference type="ARBA" id="ARBA00004141"/>
    </source>
</evidence>
<keyword evidence="5" id="KW-0479">Metal-binding</keyword>
<feature type="transmembrane region" description="Helical" evidence="11">
    <location>
        <begin position="160"/>
        <end position="177"/>
    </location>
</feature>
<feature type="domain" description="Phorbol-ester/DAG-type" evidence="12">
    <location>
        <begin position="506"/>
        <end position="555"/>
    </location>
</feature>
<dbReference type="GO" id="GO:0005778">
    <property type="term" value="C:peroxisomal membrane"/>
    <property type="evidence" value="ECO:0007669"/>
    <property type="project" value="UniProtKB-ARBA"/>
</dbReference>
<evidence type="ECO:0000256" key="6">
    <source>
        <dbReference type="ARBA" id="ARBA00022833"/>
    </source>
</evidence>
<dbReference type="STRING" id="4829.A0A163ITZ3"/>
<dbReference type="PROSITE" id="PS00479">
    <property type="entry name" value="ZF_DAG_PE_1"/>
    <property type="match status" value="1"/>
</dbReference>
<evidence type="ECO:0000256" key="7">
    <source>
        <dbReference type="ARBA" id="ARBA00022970"/>
    </source>
</evidence>
<evidence type="ECO:0000256" key="5">
    <source>
        <dbReference type="ARBA" id="ARBA00022723"/>
    </source>
</evidence>
<dbReference type="EMBL" id="LT550270">
    <property type="protein sequence ID" value="SAL95324.1"/>
    <property type="molecule type" value="Genomic_DNA"/>
</dbReference>
<dbReference type="Gene3D" id="3.30.60.20">
    <property type="match status" value="1"/>
</dbReference>
<feature type="transmembrane region" description="Helical" evidence="11">
    <location>
        <begin position="183"/>
        <end position="203"/>
    </location>
</feature>
<dbReference type="Pfam" id="PF06398">
    <property type="entry name" value="Pex24p"/>
    <property type="match status" value="1"/>
</dbReference>
<dbReference type="SMART" id="SM00693">
    <property type="entry name" value="DysFN"/>
    <property type="match status" value="1"/>
</dbReference>
<dbReference type="SUPFAM" id="SSF57889">
    <property type="entry name" value="Cysteine-rich domain"/>
    <property type="match status" value="1"/>
</dbReference>
<keyword evidence="8 11" id="KW-1133">Transmembrane helix</keyword>
<feature type="transmembrane region" description="Helical" evidence="11">
    <location>
        <begin position="429"/>
        <end position="454"/>
    </location>
</feature>
<keyword evidence="6" id="KW-0862">Zinc</keyword>
<feature type="region of interest" description="Disordered" evidence="10">
    <location>
        <begin position="564"/>
        <end position="671"/>
    </location>
</feature>
<feature type="transmembrane region" description="Helical" evidence="11">
    <location>
        <begin position="369"/>
        <end position="390"/>
    </location>
</feature>
<keyword evidence="4 11" id="KW-0812">Transmembrane</keyword>
<dbReference type="GO" id="GO:0015179">
    <property type="term" value="F:L-amino acid transmembrane transporter activity"/>
    <property type="evidence" value="ECO:0007669"/>
    <property type="project" value="TreeGrafter"/>
</dbReference>
<dbReference type="Proteomes" id="UP000078561">
    <property type="component" value="Unassembled WGS sequence"/>
</dbReference>
<evidence type="ECO:0000313" key="13">
    <source>
        <dbReference type="EMBL" id="SAL95324.1"/>
    </source>
</evidence>
<feature type="transmembrane region" description="Helical" evidence="11">
    <location>
        <begin position="342"/>
        <end position="362"/>
    </location>
</feature>
<dbReference type="InterPro" id="IPR002219">
    <property type="entry name" value="PKC_DAG/PE"/>
</dbReference>
<dbReference type="PANTHER" id="PTHR22950">
    <property type="entry name" value="AMINO ACID TRANSPORTER"/>
    <property type="match status" value="1"/>
</dbReference>
<comment type="subcellular location">
    <subcellularLocation>
        <location evidence="1">Membrane</location>
        <topology evidence="1">Multi-pass membrane protein</topology>
    </subcellularLocation>
</comment>
<dbReference type="InterPro" id="IPR013057">
    <property type="entry name" value="AA_transpt_TM"/>
</dbReference>
<evidence type="ECO:0000256" key="10">
    <source>
        <dbReference type="SAM" id="MobiDB-lite"/>
    </source>
</evidence>
<accession>A0A163ITZ3</accession>
<dbReference type="OrthoDB" id="74314at2759"/>
<dbReference type="SMART" id="SM00109">
    <property type="entry name" value="C1"/>
    <property type="match status" value="1"/>
</dbReference>
<evidence type="ECO:0000256" key="11">
    <source>
        <dbReference type="SAM" id="Phobius"/>
    </source>
</evidence>
<evidence type="ECO:0000256" key="2">
    <source>
        <dbReference type="ARBA" id="ARBA00008066"/>
    </source>
</evidence>
<evidence type="ECO:0000256" key="9">
    <source>
        <dbReference type="ARBA" id="ARBA00023136"/>
    </source>
</evidence>
<dbReference type="Pfam" id="PF00130">
    <property type="entry name" value="C1_1"/>
    <property type="match status" value="1"/>
</dbReference>
<protein>
    <recommendedName>
        <fullName evidence="12">Phorbol-ester/DAG-type domain-containing protein</fullName>
    </recommendedName>
</protein>
<dbReference type="InterPro" id="IPR006614">
    <property type="entry name" value="Peroxin/Ferlin"/>
</dbReference>
<dbReference type="GO" id="GO:0046872">
    <property type="term" value="F:metal ion binding"/>
    <property type="evidence" value="ECO:0007669"/>
    <property type="project" value="UniProtKB-KW"/>
</dbReference>
<feature type="compositionally biased region" description="Basic and acidic residues" evidence="10">
    <location>
        <begin position="1018"/>
        <end position="1030"/>
    </location>
</feature>
<feature type="transmembrane region" description="Helical" evidence="11">
    <location>
        <begin position="45"/>
        <end position="67"/>
    </location>
</feature>
<keyword evidence="14" id="KW-1185">Reference proteome</keyword>
<keyword evidence="7" id="KW-0029">Amino-acid transport</keyword>
<organism evidence="13">
    <name type="scientific">Absidia glauca</name>
    <name type="common">Pin mould</name>
    <dbReference type="NCBI Taxonomy" id="4829"/>
    <lineage>
        <taxon>Eukaryota</taxon>
        <taxon>Fungi</taxon>
        <taxon>Fungi incertae sedis</taxon>
        <taxon>Mucoromycota</taxon>
        <taxon>Mucoromycotina</taxon>
        <taxon>Mucoromycetes</taxon>
        <taxon>Mucorales</taxon>
        <taxon>Cunninghamellaceae</taxon>
        <taxon>Absidia</taxon>
    </lineage>
</organism>
<dbReference type="InterPro" id="IPR010482">
    <property type="entry name" value="TECPR1-like_DysF"/>
</dbReference>
<evidence type="ECO:0000256" key="8">
    <source>
        <dbReference type="ARBA" id="ARBA00022989"/>
    </source>
</evidence>
<dbReference type="PROSITE" id="PS50081">
    <property type="entry name" value="ZF_DAG_PE_2"/>
    <property type="match status" value="1"/>
</dbReference>
<comment type="similarity">
    <text evidence="2">Belongs to the amino acid/polyamine transporter 2 family.</text>
</comment>
<feature type="compositionally biased region" description="Basic residues" evidence="10">
    <location>
        <begin position="1008"/>
        <end position="1017"/>
    </location>
</feature>
<name>A0A163ITZ3_ABSGL</name>
<feature type="transmembrane region" description="Helical" evidence="11">
    <location>
        <begin position="224"/>
        <end position="245"/>
    </location>
</feature>
<dbReference type="GO" id="GO:0007031">
    <property type="term" value="P:peroxisome organization"/>
    <property type="evidence" value="ECO:0007669"/>
    <property type="project" value="UniProtKB-ARBA"/>
</dbReference>
<evidence type="ECO:0000256" key="3">
    <source>
        <dbReference type="ARBA" id="ARBA00022448"/>
    </source>
</evidence>
<dbReference type="InParanoid" id="A0A163ITZ3"/>
<dbReference type="Pfam" id="PF01490">
    <property type="entry name" value="Aa_trans"/>
    <property type="match status" value="1"/>
</dbReference>
<feature type="transmembrane region" description="Helical" evidence="11">
    <location>
        <begin position="114"/>
        <end position="139"/>
    </location>
</feature>
<sequence length="1030" mass="114692">MTLLDTQGDHGEELGVSRRTLMTSADLDLAQSTQLGYGTRNVVEVSLNIVNATVGAGVIGLPFALVLSGFAPGLALSLMVAVLTTGAIYNMVLSGRKVGVYSFAGLAEHTMGQFGFYMLNIMLFIQSAGSCVSYFILVADTLPVLLSMYVPQYPILGDRQLMTILISVVLIFPLNLFRSIGALARWSAFAVFLLPIMVLTVLIRAPSYAGQHDAPLLALGRDPVAAIGIMSFAFVCSQVAFSNYLSQRNQTLSAWSITSMLSTSLSWVISISFAVVGYLSFGVDADANIFSNFPIDDHVINVGRLALGVSMILTVPMAFYPARDAIQKALGMDTAQKQPSNLQHYSLTVILFAVFLAMGVSLRSLGKVYSVVGGIASSFLAYIIPGYAYLKTFRPFSTSPASDPHPSELVPFAKPQNRSLDLEDLSPSWILSVCATILVLFGSMVMTLTAVGAFKYFQTTITTKGQCIGSTRLTLVIIISTFTNSNPTRLNLSFPQPTVMPSPLKFHRFKVTTFHGLVYCDYCAKMLWGIARQGVQCSECGYHCHENCKDMALQCRPPRRFTPDSLSITDSEPESLSKYSVSSPRGSLDINKQQQQQYNDDSLSLLSSGRSNSHPHSISKRHQFHPPQPLSLDASPNAFAQQQPEALKSPPLYPADGFQRQQQQQPAPVKTYRKVLKQHIQHSLPPTVPGETSDTLVMTMTPQQMAKAFTRLVARSRAFFHLSRYFYDVYDWKSPSKSLIYVGLWTLLCLKPSIVILLPPVLIVLLFFRSGLQDRPANQVLLPRFDEGTAEFYTNLDRMQSCLVVLIRFYDNLSYHLQHASLNENVYRLLFVLSLVMTVLLYVVGRWLVLTFGLVVLLNKTWLGGVMETTVQVSMELLQTMVDLVQRVVSPRRASKVSVEVSLYENQRWWAGTGYTSQLLRSERTPWSNITGTEPLPSKENMPPPSHYQWADEGWQLDMTGPWADEILGLVSIIECDDKGWVYTDHKWANPKSRPDSIQGDKDNARSLTRRRRWYRKARPEDPKQVKKVH</sequence>
<feature type="transmembrane region" description="Helical" evidence="11">
    <location>
        <begin position="302"/>
        <end position="322"/>
    </location>
</feature>
<dbReference type="AlphaFoldDB" id="A0A163ITZ3"/>
<feature type="compositionally biased region" description="Low complexity" evidence="10">
    <location>
        <begin position="588"/>
        <end position="612"/>
    </location>
</feature>
<evidence type="ECO:0000259" key="12">
    <source>
        <dbReference type="PROSITE" id="PS50081"/>
    </source>
</evidence>
<feature type="transmembrane region" description="Helical" evidence="11">
    <location>
        <begin position="257"/>
        <end position="281"/>
    </location>
</feature>
<dbReference type="InterPro" id="IPR046349">
    <property type="entry name" value="C1-like_sf"/>
</dbReference>
<dbReference type="CDD" id="cd00029">
    <property type="entry name" value="C1"/>
    <property type="match status" value="1"/>
</dbReference>